<keyword evidence="1" id="KW-0472">Membrane</keyword>
<dbReference type="RefSeq" id="WP_260905009.1">
    <property type="nucleotide sequence ID" value="NZ_JAOCZP010000005.1"/>
</dbReference>
<evidence type="ECO:0000256" key="1">
    <source>
        <dbReference type="SAM" id="Phobius"/>
    </source>
</evidence>
<reference evidence="2 3" key="1">
    <citation type="submission" date="2022-09" db="EMBL/GenBank/DDBJ databases">
        <title>Chelativorans salina sp. nov., a novel slightly halophilic bacterium isolated from a saline lake sediment enrichment.</title>
        <authorList>
            <person name="Gao L."/>
            <person name="Fang B.-Z."/>
            <person name="Li W.-J."/>
        </authorList>
    </citation>
    <scope>NUCLEOTIDE SEQUENCE [LARGE SCALE GENOMIC DNA]</scope>
    <source>
        <strain evidence="2 3">EGI FJ00035</strain>
    </source>
</reference>
<gene>
    <name evidence="2" type="ORF">N5A92_17385</name>
</gene>
<feature type="transmembrane region" description="Helical" evidence="1">
    <location>
        <begin position="162"/>
        <end position="184"/>
    </location>
</feature>
<feature type="transmembrane region" description="Helical" evidence="1">
    <location>
        <begin position="18"/>
        <end position="37"/>
    </location>
</feature>
<evidence type="ECO:0000313" key="2">
    <source>
        <dbReference type="EMBL" id="MCT7376807.1"/>
    </source>
</evidence>
<proteinExistence type="predicted"/>
<keyword evidence="1" id="KW-0812">Transmembrane</keyword>
<dbReference type="EMBL" id="JAOCZP010000005">
    <property type="protein sequence ID" value="MCT7376807.1"/>
    <property type="molecule type" value="Genomic_DNA"/>
</dbReference>
<comment type="caution">
    <text evidence="2">The sequence shown here is derived from an EMBL/GenBank/DDBJ whole genome shotgun (WGS) entry which is preliminary data.</text>
</comment>
<accession>A0ABT2LQH9</accession>
<sequence>MAAVAERIHYAEGRRTNFTVVAGALLAGGIAVLTFIIDRQLARIITYPAVAAAIASIVLLVVYARQTNRYPWTDATRTWKWFYRDALPNQAQFDPKWWTILWFGSERERLKAAYAEQLPMFRARLGDLKDAANSFDQDVQQLYVLHINEKFKNVHLSQLRSLFQIGVWAIVALVLLAVIVGAWADRQRLAEHRLTETYGDLRLQVAWRFISVSEEDQTVLVQVAAQNLGQNPVAAPS</sequence>
<keyword evidence="3" id="KW-1185">Reference proteome</keyword>
<organism evidence="2 3">
    <name type="scientific">Chelativorans salis</name>
    <dbReference type="NCBI Taxonomy" id="2978478"/>
    <lineage>
        <taxon>Bacteria</taxon>
        <taxon>Pseudomonadati</taxon>
        <taxon>Pseudomonadota</taxon>
        <taxon>Alphaproteobacteria</taxon>
        <taxon>Hyphomicrobiales</taxon>
        <taxon>Phyllobacteriaceae</taxon>
        <taxon>Chelativorans</taxon>
    </lineage>
</organism>
<evidence type="ECO:0000313" key="3">
    <source>
        <dbReference type="Proteomes" id="UP001320831"/>
    </source>
</evidence>
<dbReference type="Proteomes" id="UP001320831">
    <property type="component" value="Unassembled WGS sequence"/>
</dbReference>
<feature type="transmembrane region" description="Helical" evidence="1">
    <location>
        <begin position="44"/>
        <end position="64"/>
    </location>
</feature>
<keyword evidence="1" id="KW-1133">Transmembrane helix</keyword>
<protein>
    <submittedName>
        <fullName evidence="2">Uncharacterized protein</fullName>
    </submittedName>
</protein>
<name>A0ABT2LQH9_9HYPH</name>